<evidence type="ECO:0000259" key="7">
    <source>
        <dbReference type="Pfam" id="PF23565"/>
    </source>
</evidence>
<accession>A0A817ZUI9</accession>
<dbReference type="Proteomes" id="UP000663851">
    <property type="component" value="Unassembled WGS sequence"/>
</dbReference>
<dbReference type="PROSITE" id="PS51221">
    <property type="entry name" value="TTL"/>
    <property type="match status" value="1"/>
</dbReference>
<dbReference type="GO" id="GO:0070740">
    <property type="term" value="F:tubulin-glutamic acid ligase activity"/>
    <property type="evidence" value="ECO:0007669"/>
    <property type="project" value="TreeGrafter"/>
</dbReference>
<dbReference type="Gene3D" id="1.25.10.10">
    <property type="entry name" value="Leucine-rich Repeat Variant"/>
    <property type="match status" value="1"/>
</dbReference>
<dbReference type="SUPFAM" id="SSF48371">
    <property type="entry name" value="ARM repeat"/>
    <property type="match status" value="1"/>
</dbReference>
<evidence type="ECO:0000256" key="3">
    <source>
        <dbReference type="ARBA" id="ARBA00022840"/>
    </source>
</evidence>
<dbReference type="Proteomes" id="UP000663833">
    <property type="component" value="Unassembled WGS sequence"/>
</dbReference>
<keyword evidence="2" id="KW-0547">Nucleotide-binding</keyword>
<feature type="domain" description="TANGO6 HEAT repeat" evidence="7">
    <location>
        <begin position="1084"/>
        <end position="1259"/>
    </location>
</feature>
<evidence type="ECO:0000313" key="9">
    <source>
        <dbReference type="EMBL" id="CAF3502956.1"/>
    </source>
</evidence>
<evidence type="ECO:0000259" key="6">
    <source>
        <dbReference type="Pfam" id="PF10363"/>
    </source>
</evidence>
<evidence type="ECO:0000313" key="10">
    <source>
        <dbReference type="EMBL" id="CAF4289639.1"/>
    </source>
</evidence>
<dbReference type="PANTHER" id="PTHR12241:SF162">
    <property type="entry name" value="TUBULIN MONOGLUTAMYLASE TTLL4"/>
    <property type="match status" value="1"/>
</dbReference>
<dbReference type="EMBL" id="CAJOBQ010000745">
    <property type="protein sequence ID" value="CAF4411412.1"/>
    <property type="molecule type" value="Genomic_DNA"/>
</dbReference>
<dbReference type="InterPro" id="IPR004344">
    <property type="entry name" value="TTL/TTLL_fam"/>
</dbReference>
<evidence type="ECO:0000256" key="2">
    <source>
        <dbReference type="ARBA" id="ARBA00022741"/>
    </source>
</evidence>
<dbReference type="EMBL" id="CAJNYD010002178">
    <property type="protein sequence ID" value="CAF3397295.1"/>
    <property type="molecule type" value="Genomic_DNA"/>
</dbReference>
<dbReference type="InterPro" id="IPR019451">
    <property type="entry name" value="Rtp1_C1"/>
</dbReference>
<dbReference type="InterPro" id="IPR011989">
    <property type="entry name" value="ARM-like"/>
</dbReference>
<feature type="domain" description="RNA polymerase II assembly factor Rtp1 C-terminal" evidence="5">
    <location>
        <begin position="1717"/>
        <end position="1744"/>
    </location>
</feature>
<dbReference type="EMBL" id="CAJOBO010000788">
    <property type="protein sequence ID" value="CAF4289639.1"/>
    <property type="molecule type" value="Genomic_DNA"/>
</dbReference>
<dbReference type="GO" id="GO:0036064">
    <property type="term" value="C:ciliary basal body"/>
    <property type="evidence" value="ECO:0007669"/>
    <property type="project" value="TreeGrafter"/>
</dbReference>
<name>A0A817ZUI9_9BILA</name>
<dbReference type="EMBL" id="CAJNYU010002057">
    <property type="protein sequence ID" value="CAF3502956.1"/>
    <property type="molecule type" value="Genomic_DNA"/>
</dbReference>
<feature type="domain" description="RNA polymerase II assembly factor Rtp1 C-terminal" evidence="6">
    <location>
        <begin position="1506"/>
        <end position="1619"/>
    </location>
</feature>
<comment type="caution">
    <text evidence="8">The sequence shown here is derived from an EMBL/GenBank/DDBJ whole genome shotgun (WGS) entry which is preliminary data.</text>
</comment>
<dbReference type="SUPFAM" id="SSF56059">
    <property type="entry name" value="Glutathione synthetase ATP-binding domain-like"/>
    <property type="match status" value="1"/>
</dbReference>
<keyword evidence="1" id="KW-0436">Ligase</keyword>
<dbReference type="GO" id="GO:0015631">
    <property type="term" value="F:tubulin binding"/>
    <property type="evidence" value="ECO:0007669"/>
    <property type="project" value="TreeGrafter"/>
</dbReference>
<dbReference type="InterPro" id="IPR016024">
    <property type="entry name" value="ARM-type_fold"/>
</dbReference>
<dbReference type="Pfam" id="PF10363">
    <property type="entry name" value="RTP1_C1"/>
    <property type="match status" value="1"/>
</dbReference>
<keyword evidence="3" id="KW-0067">ATP-binding</keyword>
<dbReference type="Pfam" id="PF03133">
    <property type="entry name" value="TTL"/>
    <property type="match status" value="1"/>
</dbReference>
<proteinExistence type="predicted"/>
<reference evidence="8" key="1">
    <citation type="submission" date="2021-02" db="EMBL/GenBank/DDBJ databases">
        <authorList>
            <person name="Nowell W R."/>
        </authorList>
    </citation>
    <scope>NUCLEOTIDE SEQUENCE</scope>
</reference>
<protein>
    <submittedName>
        <fullName evidence="8">Uncharacterized protein</fullName>
    </submittedName>
</protein>
<dbReference type="Pfam" id="PF23565">
    <property type="entry name" value="ARM_TANGO6"/>
    <property type="match status" value="1"/>
</dbReference>
<evidence type="ECO:0000256" key="4">
    <source>
        <dbReference type="SAM" id="MobiDB-lite"/>
    </source>
</evidence>
<evidence type="ECO:0000259" key="5">
    <source>
        <dbReference type="Pfam" id="PF10304"/>
    </source>
</evidence>
<dbReference type="InterPro" id="IPR057407">
    <property type="entry name" value="HEAT_TANGO6"/>
</dbReference>
<dbReference type="Proteomes" id="UP000663862">
    <property type="component" value="Unassembled WGS sequence"/>
</dbReference>
<dbReference type="GO" id="GO:0005524">
    <property type="term" value="F:ATP binding"/>
    <property type="evidence" value="ECO:0007669"/>
    <property type="project" value="UniProtKB-KW"/>
</dbReference>
<evidence type="ECO:0000313" key="11">
    <source>
        <dbReference type="EMBL" id="CAF4411412.1"/>
    </source>
</evidence>
<sequence>MNLDVSFVRSFAVPVPSGGHHHHHHQVSSSNLTGTYQKLLQRRQDLCNSAKRSSEISTTFEQTVTFIDQLKRNQHRATTEINHIPHENNNDKKTLTPQQLSFQVNLKLDHLIRTRVIERNRVISRANTLPRSPMKSKMTPTITPRENLNRTTLSDISLLRQKNVVSSSTTTSNTTILQDDLIDKESFEDNDEIYEELGEEENMNFIQQQAAMDKDPFEMEDEEDEAELEEESLRSSESDLDTDTSFSLDPALLLSDKTRRVGNTEVRSGLIPSLFTNVPPTVRFCTENQRIEPLPLPLRKMLKWKMSTITPNVVKNAVTRSGFRLISGDEGNDWLGTWSRHMKPICFKAIREYQKVNHFPGSFQIGRKDRLWRNLSHMQAVHSRREFDFVPQTFVLPADLLLFKRVFEELTDTKESKWIIKPPASARGQGIRVISKMEHVPKKRPVIVQKYIANPYLINGHKFDLRLYVYVTSHDPLRIYLFDDGLTRFASRKYSSSVKSLSDRFMHLTNYSINRYNSEYKTNNDSGACTGHKWSLKALWTYLKKRDLDVADIMEKIKDLIVKTIISADAYINVLTKANVRRKFSVHELFGFDVILDEQCKPYIVEVNISPSLHSNSPLDISVKGAMIADLLNLSGFMIPDRRDILYEGSARRKPKLPKCLIFDRRVLPQGLSTDEKLKHQHFAQRYHDEQSRRNILDVLTPDDLRILIESEDEYSRRGSFERIFPTNQTRKYLKYFETPRYYNLLLNEWISKYSRMEERGIALLNTYCKKGIHLQHPATDQNHMWTQYQKLQGHLSHRDNDNTNGSYLDLNMEPEHRQLLSLLDELMKPISTIKISPEDAEQDQLLTINFIFSNAIDHFIQISTPIGITIPFDNDQQIYYRYLQIHLHLIEKIISHEQAHLVSSHLPLFSVQDESILSRSLSFVVLLGLVLHFDDGIFLSIENYLKYSQASIHLLKLKSHLTHHDRMSNLNQTLNFLMQLISTMNKNSVLTQRLCANYLLELILSHLQLLYSPNLKYSSEEYPIANLQDTLLYLQDTFSNLFIQQILLLNRLLSTTINSPTWLKNRCGDLLTSILIHPSNRGIRQILETIFDSTSPNDRLYTSVAKILSTCPKQLKPEEYFQRIKYQFIELIHDQRYMPVIAIAISRLLKRYEKLMEHEILSILFHPLISCRNRLLNQICTNEQCELFIDDLHNLIILQPNEHMRIYLYENFLNELMNIYLALENSLSPLKIKFFNIMKVLFSSMTSEIYIEYFKRILFDFKFLSLKFLPDESSIFYLIIDENSEYNFEIYCQIITKILFSTDNNDGLVVKIFLDLLQLLITNNRSSQVLIWTENEKQTSMKQIKIMHILKYIMEYLTDHIDIFIKNVDDTIRVIQIILEKVTKTCQEKAKENFLTKIITHENDDNDDDLSSDNEALQIIFTIASLLITNYEQLSSENKQILASFYPSLIWIKENHSNNELSQLANELSMAFVTFGAVKEVSTKSKTKLLIEEINEERDLREETFQNAFACLYDSSIPIRAHGLILFRRLIERSDKETLTQIQDNNMKLFERFQEHLHADDSYEYLAAINVLSALANQYTDKILPLLCNEYLNKNRKLEDKLKVGEILVKTCRSFGEMSTKYSSLLINTLLNASKQTDDDIYRASALSNLGQLCTVLRYSLSKDLSEILIALKSYLSVSESSDVRRASILVCELLCQSLEQSTWLTILGNELSSFYQLINHLYKNDKDDIVCLHAQIALEALNKISRDYLQPPIILEKKIRILS</sequence>
<dbReference type="Pfam" id="PF10304">
    <property type="entry name" value="RTP1_C2"/>
    <property type="match status" value="1"/>
</dbReference>
<feature type="compositionally biased region" description="Acidic residues" evidence="4">
    <location>
        <begin position="218"/>
        <end position="230"/>
    </location>
</feature>
<evidence type="ECO:0000313" key="8">
    <source>
        <dbReference type="EMBL" id="CAF3397295.1"/>
    </source>
</evidence>
<feature type="region of interest" description="Disordered" evidence="4">
    <location>
        <begin position="215"/>
        <end position="244"/>
    </location>
</feature>
<dbReference type="InterPro" id="IPR019414">
    <property type="entry name" value="Rtp1_C2"/>
</dbReference>
<dbReference type="GO" id="GO:0000226">
    <property type="term" value="P:microtubule cytoskeleton organization"/>
    <property type="evidence" value="ECO:0007669"/>
    <property type="project" value="TreeGrafter"/>
</dbReference>
<evidence type="ECO:0000313" key="12">
    <source>
        <dbReference type="Proteomes" id="UP000663833"/>
    </source>
</evidence>
<evidence type="ECO:0000256" key="1">
    <source>
        <dbReference type="ARBA" id="ARBA00022598"/>
    </source>
</evidence>
<dbReference type="Gene3D" id="3.30.470.20">
    <property type="entry name" value="ATP-grasp fold, B domain"/>
    <property type="match status" value="1"/>
</dbReference>
<gene>
    <name evidence="9" type="ORF">FME351_LOCUS16900</name>
    <name evidence="10" type="ORF">HFQ381_LOCUS12825</name>
    <name evidence="8" type="ORF">LUA448_LOCUS17234</name>
    <name evidence="11" type="ORF">TSG867_LOCUS13761</name>
</gene>
<dbReference type="PANTHER" id="PTHR12241">
    <property type="entry name" value="TUBULIN POLYGLUTAMYLASE"/>
    <property type="match status" value="1"/>
</dbReference>
<organism evidence="8 12">
    <name type="scientific">Rotaria socialis</name>
    <dbReference type="NCBI Taxonomy" id="392032"/>
    <lineage>
        <taxon>Eukaryota</taxon>
        <taxon>Metazoa</taxon>
        <taxon>Spiralia</taxon>
        <taxon>Gnathifera</taxon>
        <taxon>Rotifera</taxon>
        <taxon>Eurotatoria</taxon>
        <taxon>Bdelloidea</taxon>
        <taxon>Philodinida</taxon>
        <taxon>Philodinidae</taxon>
        <taxon>Rotaria</taxon>
    </lineage>
</organism>
<dbReference type="Proteomes" id="UP000663869">
    <property type="component" value="Unassembled WGS sequence"/>
</dbReference>